<dbReference type="RefSeq" id="WP_281900528.1">
    <property type="nucleotide sequence ID" value="NZ_BSDI01000032.1"/>
</dbReference>
<sequence>MSVDKEQLFRPRLAEADVDIPGVGAVRVRALSRAEVLLVRKATDLAGDVDGPRALVLERKMIAAAMVEPTLTEAEVGRWQNASAAGELEPVTEAIQRLSGMLPTSAKEAYRDLEADPEAEFRDVSGPEAGDDGRPTEG</sequence>
<evidence type="ECO:0000313" key="3">
    <source>
        <dbReference type="Proteomes" id="UP001144280"/>
    </source>
</evidence>
<keyword evidence="3" id="KW-1185">Reference proteome</keyword>
<evidence type="ECO:0008006" key="4">
    <source>
        <dbReference type="Google" id="ProtNLM"/>
    </source>
</evidence>
<accession>A0ABQ5R281</accession>
<dbReference type="Proteomes" id="UP001144280">
    <property type="component" value="Unassembled WGS sequence"/>
</dbReference>
<evidence type="ECO:0000256" key="1">
    <source>
        <dbReference type="SAM" id="MobiDB-lite"/>
    </source>
</evidence>
<organism evidence="2 3">
    <name type="scientific">Phytohabitans aurantiacus</name>
    <dbReference type="NCBI Taxonomy" id="3016789"/>
    <lineage>
        <taxon>Bacteria</taxon>
        <taxon>Bacillati</taxon>
        <taxon>Actinomycetota</taxon>
        <taxon>Actinomycetes</taxon>
        <taxon>Micromonosporales</taxon>
        <taxon>Micromonosporaceae</taxon>
    </lineage>
</organism>
<feature type="region of interest" description="Disordered" evidence="1">
    <location>
        <begin position="108"/>
        <end position="138"/>
    </location>
</feature>
<proteinExistence type="predicted"/>
<protein>
    <recommendedName>
        <fullName evidence="4">Tail assembly chaperone</fullName>
    </recommendedName>
</protein>
<comment type="caution">
    <text evidence="2">The sequence shown here is derived from an EMBL/GenBank/DDBJ whole genome shotgun (WGS) entry which is preliminary data.</text>
</comment>
<dbReference type="EMBL" id="BSDI01000032">
    <property type="protein sequence ID" value="GLI00307.1"/>
    <property type="molecule type" value="Genomic_DNA"/>
</dbReference>
<name>A0ABQ5R281_9ACTN</name>
<gene>
    <name evidence="2" type="ORF">Pa4123_55830</name>
</gene>
<evidence type="ECO:0000313" key="2">
    <source>
        <dbReference type="EMBL" id="GLI00307.1"/>
    </source>
</evidence>
<reference evidence="2" key="1">
    <citation type="submission" date="2022-12" db="EMBL/GenBank/DDBJ databases">
        <title>New Phytohabitans aurantiacus sp. RD004123 nov., an actinomycete isolated from soil.</title>
        <authorList>
            <person name="Triningsih D.W."/>
            <person name="Harunari E."/>
            <person name="Igarashi Y."/>
        </authorList>
    </citation>
    <scope>NUCLEOTIDE SEQUENCE</scope>
    <source>
        <strain evidence="2">RD004123</strain>
    </source>
</reference>